<keyword evidence="3" id="KW-0443">Lipid metabolism</keyword>
<dbReference type="PANTHER" id="PTHR10272">
    <property type="entry name" value="PLATELET-ACTIVATING FACTOR ACETYLHYDROLASE"/>
    <property type="match status" value="1"/>
</dbReference>
<feature type="signal peptide" evidence="5">
    <location>
        <begin position="1"/>
        <end position="30"/>
    </location>
</feature>
<feature type="compositionally biased region" description="Low complexity" evidence="4">
    <location>
        <begin position="53"/>
        <end position="77"/>
    </location>
</feature>
<feature type="chain" id="PRO_5046419351" evidence="5">
    <location>
        <begin position="31"/>
        <end position="452"/>
    </location>
</feature>
<gene>
    <name evidence="6" type="ORF">GCM10017559_33190</name>
</gene>
<dbReference type="RefSeq" id="WP_344895347.1">
    <property type="nucleotide sequence ID" value="NZ_BAAAWD010000007.1"/>
</dbReference>
<comment type="caution">
    <text evidence="6">The sequence shown here is derived from an EMBL/GenBank/DDBJ whole genome shotgun (WGS) entry which is preliminary data.</text>
</comment>
<keyword evidence="1 6" id="KW-0378">Hydrolase</keyword>
<dbReference type="PANTHER" id="PTHR10272:SF0">
    <property type="entry name" value="PLATELET-ACTIVATING FACTOR ACETYLHYDROLASE"/>
    <property type="match status" value="1"/>
</dbReference>
<keyword evidence="2" id="KW-0442">Lipid degradation</keyword>
<dbReference type="Pfam" id="PF03403">
    <property type="entry name" value="PAF-AH_p_II"/>
    <property type="match status" value="1"/>
</dbReference>
<evidence type="ECO:0000313" key="7">
    <source>
        <dbReference type="Proteomes" id="UP001499930"/>
    </source>
</evidence>
<evidence type="ECO:0000313" key="6">
    <source>
        <dbReference type="EMBL" id="GAA3008251.1"/>
    </source>
</evidence>
<dbReference type="SUPFAM" id="SSF53474">
    <property type="entry name" value="alpha/beta-Hydrolases"/>
    <property type="match status" value="1"/>
</dbReference>
<sequence length="452" mass="47896">MTASARTARARRTGWTIAGLGVAAALTVQAAPPAVAGPVPYGKGPAAEGGVPGSPASVLAGPPGSPASGPAGASGTSAKALGVSLPAPTGRHPIGTVSLHLVDRSRPDSLVPSQPYRELMVSLWYPARRSGNLPLAPQMPPLAAADFDRDTAADLGIKPGEVDWAATRTHARAGAPVDRGAGGLPVVLFSPGYEAPRTLSTVLVEELASRGYLVVTVDHTHQLDQVEFPGGRVERSKLPPVRTEQEQARLFDILMPTRVADMRFVLDRLAHLDRGRNPDAARARLPSGLRGAPDLSRVGVFGHSMGGATAAQLVHDDRRVDAGANLDGVLLGPVAKSGVSRPFLQVAGETTTRRTEPTWKSFWEGSTGWKREVRFTGARHFSFFDLQAMFPQIAGELKDVPVAETIGTIDPARSVAAQRAHLAAFFDLHLRGRHTRLFDRPSRAYPEVKPIP</sequence>
<accession>A0ABP6KHW5</accession>
<organism evidence="6 7">
    <name type="scientific">Streptosporangium longisporum</name>
    <dbReference type="NCBI Taxonomy" id="46187"/>
    <lineage>
        <taxon>Bacteria</taxon>
        <taxon>Bacillati</taxon>
        <taxon>Actinomycetota</taxon>
        <taxon>Actinomycetes</taxon>
        <taxon>Streptosporangiales</taxon>
        <taxon>Streptosporangiaceae</taxon>
        <taxon>Streptosporangium</taxon>
    </lineage>
</organism>
<name>A0ABP6KHW5_9ACTN</name>
<feature type="region of interest" description="Disordered" evidence="4">
    <location>
        <begin position="45"/>
        <end position="77"/>
    </location>
</feature>
<reference evidence="7" key="1">
    <citation type="journal article" date="2019" name="Int. J. Syst. Evol. Microbiol.">
        <title>The Global Catalogue of Microorganisms (GCM) 10K type strain sequencing project: providing services to taxonomists for standard genome sequencing and annotation.</title>
        <authorList>
            <consortium name="The Broad Institute Genomics Platform"/>
            <consortium name="The Broad Institute Genome Sequencing Center for Infectious Disease"/>
            <person name="Wu L."/>
            <person name="Ma J."/>
        </authorList>
    </citation>
    <scope>NUCLEOTIDE SEQUENCE [LARGE SCALE GENOMIC DNA]</scope>
    <source>
        <strain evidence="7">JCM 3106</strain>
    </source>
</reference>
<keyword evidence="7" id="KW-1185">Reference proteome</keyword>
<protein>
    <submittedName>
        <fullName evidence="6">Alpha/beta hydrolase</fullName>
    </submittedName>
</protein>
<proteinExistence type="predicted"/>
<evidence type="ECO:0000256" key="5">
    <source>
        <dbReference type="SAM" id="SignalP"/>
    </source>
</evidence>
<evidence type="ECO:0000256" key="1">
    <source>
        <dbReference type="ARBA" id="ARBA00022801"/>
    </source>
</evidence>
<dbReference type="GO" id="GO:0016787">
    <property type="term" value="F:hydrolase activity"/>
    <property type="evidence" value="ECO:0007669"/>
    <property type="project" value="UniProtKB-KW"/>
</dbReference>
<dbReference type="Proteomes" id="UP001499930">
    <property type="component" value="Unassembled WGS sequence"/>
</dbReference>
<evidence type="ECO:0000256" key="4">
    <source>
        <dbReference type="SAM" id="MobiDB-lite"/>
    </source>
</evidence>
<dbReference type="InterPro" id="IPR029058">
    <property type="entry name" value="AB_hydrolase_fold"/>
</dbReference>
<keyword evidence="5" id="KW-0732">Signal</keyword>
<evidence type="ECO:0000256" key="2">
    <source>
        <dbReference type="ARBA" id="ARBA00022963"/>
    </source>
</evidence>
<evidence type="ECO:0000256" key="3">
    <source>
        <dbReference type="ARBA" id="ARBA00023098"/>
    </source>
</evidence>
<dbReference type="Gene3D" id="3.40.50.1820">
    <property type="entry name" value="alpha/beta hydrolase"/>
    <property type="match status" value="1"/>
</dbReference>
<dbReference type="EMBL" id="BAAAWD010000007">
    <property type="protein sequence ID" value="GAA3008251.1"/>
    <property type="molecule type" value="Genomic_DNA"/>
</dbReference>